<dbReference type="InterPro" id="IPR002142">
    <property type="entry name" value="Peptidase_S49"/>
</dbReference>
<dbReference type="CDD" id="cd07018">
    <property type="entry name" value="S49_SppA_67K_type"/>
    <property type="match status" value="1"/>
</dbReference>
<dbReference type="InterPro" id="IPR029045">
    <property type="entry name" value="ClpP/crotonase-like_dom_sf"/>
</dbReference>
<feature type="domain" description="Peptidase S49" evidence="6">
    <location>
        <begin position="106"/>
        <end position="252"/>
    </location>
</feature>
<dbReference type="PANTHER" id="PTHR33209:SF1">
    <property type="entry name" value="PEPTIDASE S49 DOMAIN-CONTAINING PROTEIN"/>
    <property type="match status" value="1"/>
</dbReference>
<feature type="compositionally biased region" description="Low complexity" evidence="5">
    <location>
        <begin position="465"/>
        <end position="504"/>
    </location>
</feature>
<evidence type="ECO:0000313" key="8">
    <source>
        <dbReference type="Proteomes" id="UP000501452"/>
    </source>
</evidence>
<dbReference type="SUPFAM" id="SSF52096">
    <property type="entry name" value="ClpP/crotonase"/>
    <property type="match status" value="2"/>
</dbReference>
<dbReference type="GO" id="GO:0006508">
    <property type="term" value="P:proteolysis"/>
    <property type="evidence" value="ECO:0007669"/>
    <property type="project" value="UniProtKB-KW"/>
</dbReference>
<feature type="domain" description="Peptidase S49" evidence="6">
    <location>
        <begin position="357"/>
        <end position="421"/>
    </location>
</feature>
<dbReference type="PANTHER" id="PTHR33209">
    <property type="entry name" value="PROTEASE 4"/>
    <property type="match status" value="1"/>
</dbReference>
<proteinExistence type="inferred from homology"/>
<dbReference type="Gene3D" id="3.90.226.10">
    <property type="entry name" value="2-enoyl-CoA Hydratase, Chain A, domain 1"/>
    <property type="match status" value="3"/>
</dbReference>
<dbReference type="GO" id="GO:0008236">
    <property type="term" value="F:serine-type peptidase activity"/>
    <property type="evidence" value="ECO:0007669"/>
    <property type="project" value="UniProtKB-KW"/>
</dbReference>
<keyword evidence="8" id="KW-1185">Reference proteome</keyword>
<dbReference type="KEGG" id="rub:GBA63_08970"/>
<dbReference type="CDD" id="cd07023">
    <property type="entry name" value="S49_Sppa_N_C"/>
    <property type="match status" value="1"/>
</dbReference>
<name>A0A6G8Q8F1_9ACTN</name>
<evidence type="ECO:0000256" key="4">
    <source>
        <dbReference type="ARBA" id="ARBA00022825"/>
    </source>
</evidence>
<evidence type="ECO:0000256" key="5">
    <source>
        <dbReference type="SAM" id="MobiDB-lite"/>
    </source>
</evidence>
<dbReference type="EMBL" id="CP045119">
    <property type="protein sequence ID" value="QIN82764.1"/>
    <property type="molecule type" value="Genomic_DNA"/>
</dbReference>
<keyword evidence="3" id="KW-0378">Hydrolase</keyword>
<accession>A0A6G8Q8F1</accession>
<dbReference type="InterPro" id="IPR047217">
    <property type="entry name" value="S49_SppA_67K_type_N"/>
</dbReference>
<dbReference type="AlphaFoldDB" id="A0A6G8Q8F1"/>
<evidence type="ECO:0000259" key="6">
    <source>
        <dbReference type="Pfam" id="PF01343"/>
    </source>
</evidence>
<organism evidence="7 8">
    <name type="scientific">Rubrobacter tropicus</name>
    <dbReference type="NCBI Taxonomy" id="2653851"/>
    <lineage>
        <taxon>Bacteria</taxon>
        <taxon>Bacillati</taxon>
        <taxon>Actinomycetota</taxon>
        <taxon>Rubrobacteria</taxon>
        <taxon>Rubrobacterales</taxon>
        <taxon>Rubrobacteraceae</taxon>
        <taxon>Rubrobacter</taxon>
    </lineage>
</organism>
<feature type="compositionally biased region" description="Low complexity" evidence="5">
    <location>
        <begin position="541"/>
        <end position="550"/>
    </location>
</feature>
<evidence type="ECO:0000256" key="2">
    <source>
        <dbReference type="ARBA" id="ARBA00022670"/>
    </source>
</evidence>
<keyword evidence="4" id="KW-0720">Serine protease</keyword>
<evidence type="ECO:0000256" key="1">
    <source>
        <dbReference type="ARBA" id="ARBA00008683"/>
    </source>
</evidence>
<comment type="similarity">
    <text evidence="1">Belongs to the peptidase S49 family.</text>
</comment>
<evidence type="ECO:0000256" key="3">
    <source>
        <dbReference type="ARBA" id="ARBA00022801"/>
    </source>
</evidence>
<dbReference type="Pfam" id="PF01343">
    <property type="entry name" value="Peptidase_S49"/>
    <property type="match status" value="2"/>
</dbReference>
<gene>
    <name evidence="7" type="ORF">GBA63_08970</name>
</gene>
<keyword evidence="2" id="KW-0645">Protease</keyword>
<reference evidence="7 8" key="1">
    <citation type="submission" date="2019-10" db="EMBL/GenBank/DDBJ databases">
        <title>Rubrobacter sp nov SCSIO 52090 isolated from a deep-sea sediment in the South China Sea.</title>
        <authorList>
            <person name="Chen R.W."/>
        </authorList>
    </citation>
    <scope>NUCLEOTIDE SEQUENCE [LARGE SCALE GENOMIC DNA]</scope>
    <source>
        <strain evidence="7 8">SCSIO 52909</strain>
    </source>
</reference>
<protein>
    <submittedName>
        <fullName evidence="7">Signal peptide peptidase SppA</fullName>
    </submittedName>
</protein>
<feature type="region of interest" description="Disordered" evidence="5">
    <location>
        <begin position="418"/>
        <end position="574"/>
    </location>
</feature>
<sequence length="574" mass="61365">MSAIFDFLVNLWRFARNTLVGLLGRAPGFVWIEVGGTLPEFETPVGFVRKRLTRGPSPLTLQSLRERLARISADGRPRGVVLRLRDVEAGWASLEEAREELLEFRSGGGRVVAYLSDPVDTRSYYLATAADEILAAPLVTVGVTGVRTRVSFFKDALERLGIGAEVVAVSPYKSAGETFTRNDFSAEAREQAQRLLDGRYEELVRAVAGARGLTPAEAREKIDRAPYGAEEAVAARLVDGVCYEDELAARLAGNGDRVRLAEWGAARKSLKAPYRRRSRRRVGMVQVSGTIMRGRSRKVPIPLPFLGGERAGSESVVAALRGAEGNGRVAAVILHVESPGGDALASDLIWREVQRISARKPVVVLMGNVAASGGYYVSAPAAHVVSRRTTVTGSIGVITIRPYADRLYEKLGVNPVGLERGGGPGSWTQAGVPRRTSWRCSKARSGASTTSSRPGCRAAGTCPTSKASSAAGSGAAPRRSSAASSTMSAVSGGRFGRPASSAASRRGRRTSWRESQSRVRAGPRPRIPPTFSGRSWRRCGGRSSSSPAGCGRWGRTGSPMTDSILRSETCGREI</sequence>
<evidence type="ECO:0000313" key="7">
    <source>
        <dbReference type="EMBL" id="QIN82764.1"/>
    </source>
</evidence>
<dbReference type="InterPro" id="IPR047272">
    <property type="entry name" value="S49_SppA_C"/>
</dbReference>
<dbReference type="Proteomes" id="UP000501452">
    <property type="component" value="Chromosome"/>
</dbReference>